<feature type="transmembrane region" description="Helical" evidence="7">
    <location>
        <begin position="93"/>
        <end position="112"/>
    </location>
</feature>
<evidence type="ECO:0000313" key="8">
    <source>
        <dbReference type="EMBL" id="KAG9325169.1"/>
    </source>
</evidence>
<feature type="transmembrane region" description="Helical" evidence="7">
    <location>
        <begin position="204"/>
        <end position="223"/>
    </location>
</feature>
<reference evidence="8" key="1">
    <citation type="submission" date="2021-07" db="EMBL/GenBank/DDBJ databases">
        <title>Draft genome of Mortierella alpina, strain LL118, isolated from an aspen leaf litter sample.</title>
        <authorList>
            <person name="Yang S."/>
            <person name="Vinatzer B.A."/>
        </authorList>
    </citation>
    <scope>NUCLEOTIDE SEQUENCE</scope>
    <source>
        <strain evidence="8">LL118</strain>
    </source>
</reference>
<accession>A0A9P8AA64</accession>
<keyword evidence="6 7" id="KW-0472">Membrane</keyword>
<feature type="transmembrane region" description="Helical" evidence="7">
    <location>
        <begin position="235"/>
        <end position="256"/>
    </location>
</feature>
<organism evidence="8 9">
    <name type="scientific">Mortierella alpina</name>
    <name type="common">Oleaginous fungus</name>
    <name type="synonym">Mortierella renispora</name>
    <dbReference type="NCBI Taxonomy" id="64518"/>
    <lineage>
        <taxon>Eukaryota</taxon>
        <taxon>Fungi</taxon>
        <taxon>Fungi incertae sedis</taxon>
        <taxon>Mucoromycota</taxon>
        <taxon>Mortierellomycotina</taxon>
        <taxon>Mortierellomycetes</taxon>
        <taxon>Mortierellales</taxon>
        <taxon>Mortierellaceae</taxon>
        <taxon>Mortierella</taxon>
    </lineage>
</organism>
<comment type="similarity">
    <text evidence="2">Belongs to the APH-1 family.</text>
</comment>
<keyword evidence="3 7" id="KW-0812">Transmembrane</keyword>
<dbReference type="EMBL" id="JAIFTL010000046">
    <property type="protein sequence ID" value="KAG9325169.1"/>
    <property type="molecule type" value="Genomic_DNA"/>
</dbReference>
<dbReference type="InterPro" id="IPR009294">
    <property type="entry name" value="Aph-1"/>
</dbReference>
<dbReference type="GO" id="GO:0016485">
    <property type="term" value="P:protein processing"/>
    <property type="evidence" value="ECO:0007669"/>
    <property type="project" value="InterPro"/>
</dbReference>
<evidence type="ECO:0000256" key="6">
    <source>
        <dbReference type="ARBA" id="ARBA00023136"/>
    </source>
</evidence>
<evidence type="ECO:0000313" key="9">
    <source>
        <dbReference type="Proteomes" id="UP000717515"/>
    </source>
</evidence>
<evidence type="ECO:0000256" key="7">
    <source>
        <dbReference type="SAM" id="Phobius"/>
    </source>
</evidence>
<feature type="transmembrane region" description="Helical" evidence="7">
    <location>
        <begin position="29"/>
        <end position="50"/>
    </location>
</feature>
<evidence type="ECO:0000256" key="1">
    <source>
        <dbReference type="ARBA" id="ARBA00004141"/>
    </source>
</evidence>
<gene>
    <name evidence="8" type="ORF">KVV02_002023</name>
</gene>
<dbReference type="Pfam" id="PF06105">
    <property type="entry name" value="Aph-1"/>
    <property type="match status" value="1"/>
</dbReference>
<dbReference type="AlphaFoldDB" id="A0A9P8AA64"/>
<evidence type="ECO:0000256" key="2">
    <source>
        <dbReference type="ARBA" id="ARBA00005577"/>
    </source>
</evidence>
<feature type="transmembrane region" description="Helical" evidence="7">
    <location>
        <begin position="57"/>
        <end position="81"/>
    </location>
</feature>
<evidence type="ECO:0000256" key="3">
    <source>
        <dbReference type="ARBA" id="ARBA00022692"/>
    </source>
</evidence>
<dbReference type="Proteomes" id="UP000717515">
    <property type="component" value="Unassembled WGS sequence"/>
</dbReference>
<comment type="caution">
    <text evidence="8">The sequence shown here is derived from an EMBL/GenBank/DDBJ whole genome shotgun (WGS) entry which is preliminary data.</text>
</comment>
<keyword evidence="5 7" id="KW-1133">Transmembrane helix</keyword>
<evidence type="ECO:0000256" key="4">
    <source>
        <dbReference type="ARBA" id="ARBA00022976"/>
    </source>
</evidence>
<feature type="transmembrane region" description="Helical" evidence="7">
    <location>
        <begin position="133"/>
        <end position="152"/>
    </location>
</feature>
<comment type="subcellular location">
    <subcellularLocation>
        <location evidence="1">Membrane</location>
        <topology evidence="1">Multi-pass membrane protein</topology>
    </subcellularLocation>
</comment>
<dbReference type="GO" id="GO:0016020">
    <property type="term" value="C:membrane"/>
    <property type="evidence" value="ECO:0007669"/>
    <property type="project" value="UniProtKB-SubCell"/>
</dbReference>
<evidence type="ECO:0008006" key="10">
    <source>
        <dbReference type="Google" id="ProtNLM"/>
    </source>
</evidence>
<proteinExistence type="inferred from homology"/>
<name>A0A9P8AA64_MORAP</name>
<dbReference type="PANTHER" id="PTHR12889">
    <property type="entry name" value="GAMMA-SECRETASE SUBUNIT APH-1"/>
    <property type="match status" value="1"/>
</dbReference>
<feature type="transmembrane region" description="Helical" evidence="7">
    <location>
        <begin position="172"/>
        <end position="192"/>
    </location>
</feature>
<keyword evidence="4" id="KW-0914">Notch signaling pathway</keyword>
<protein>
    <recommendedName>
        <fullName evidence="10">Gamma-secretase subunit Aph-1</fullName>
    </recommendedName>
</protein>
<sequence>MLQKTPIRPQAPCHLDCWKAASALIDMTLVTFFGCALTAYGPSLAIFFGCIAPNAQLVILMVSSAFFWLLSLLLASAIWFMAKSSQHTYTSTIIYTVLLQELFRWFLFHLISRAEKGLNMVAHHPTSKFNRSGYAFAAGLGFGLMFGIISFITQLVQSLGPGVLMCVSCPNLSLYFISALTTSLLILHHCAWMMISFTGFTQRSYARIVWVIVSHYGASYLTLLNSSKTVPLGCAYSLVANAVLLVASVVIVVADLRNLHYKTS</sequence>
<evidence type="ECO:0000256" key="5">
    <source>
        <dbReference type="ARBA" id="ARBA00022989"/>
    </source>
</evidence>